<feature type="region of interest" description="Disordered" evidence="8">
    <location>
        <begin position="908"/>
        <end position="965"/>
    </location>
</feature>
<feature type="compositionally biased region" description="Basic and acidic residues" evidence="8">
    <location>
        <begin position="922"/>
        <end position="932"/>
    </location>
</feature>
<dbReference type="AlphaFoldDB" id="A0A1E3HNF8"/>
<dbReference type="STRING" id="1295533.A0A1E3HNF8"/>
<accession>A0A1E3HNF8</accession>
<dbReference type="GO" id="GO:0005634">
    <property type="term" value="C:nucleus"/>
    <property type="evidence" value="ECO:0007669"/>
    <property type="project" value="UniProtKB-SubCell"/>
</dbReference>
<comment type="subcellular location">
    <subcellularLocation>
        <location evidence="1">Nucleus</location>
    </subcellularLocation>
</comment>
<keyword evidence="4" id="KW-0805">Transcription regulation</keyword>
<evidence type="ECO:0000256" key="5">
    <source>
        <dbReference type="ARBA" id="ARBA00023125"/>
    </source>
</evidence>
<dbReference type="CDD" id="cd12148">
    <property type="entry name" value="fungal_TF_MHR"/>
    <property type="match status" value="1"/>
</dbReference>
<dbReference type="GeneID" id="30156287"/>
<evidence type="ECO:0000256" key="8">
    <source>
        <dbReference type="SAM" id="MobiDB-lite"/>
    </source>
</evidence>
<evidence type="ECO:0000313" key="10">
    <source>
        <dbReference type="EMBL" id="ODN77864.1"/>
    </source>
</evidence>
<dbReference type="CDD" id="cd00067">
    <property type="entry name" value="GAL4"/>
    <property type="match status" value="1"/>
</dbReference>
<feature type="compositionally biased region" description="Polar residues" evidence="8">
    <location>
        <begin position="120"/>
        <end position="130"/>
    </location>
</feature>
<dbReference type="GO" id="GO:0000981">
    <property type="term" value="F:DNA-binding transcription factor activity, RNA polymerase II-specific"/>
    <property type="evidence" value="ECO:0007669"/>
    <property type="project" value="InterPro"/>
</dbReference>
<dbReference type="SMART" id="SM00066">
    <property type="entry name" value="GAL4"/>
    <property type="match status" value="1"/>
</dbReference>
<comment type="caution">
    <text evidence="10">The sequence shown here is derived from an EMBL/GenBank/DDBJ whole genome shotgun (WGS) entry which is preliminary data.</text>
</comment>
<evidence type="ECO:0000259" key="9">
    <source>
        <dbReference type="SMART" id="SM00066"/>
    </source>
</evidence>
<organism evidence="10 11">
    <name type="scientific">Cryptococcus amylolentus CBS 6039</name>
    <dbReference type="NCBI Taxonomy" id="1295533"/>
    <lineage>
        <taxon>Eukaryota</taxon>
        <taxon>Fungi</taxon>
        <taxon>Dikarya</taxon>
        <taxon>Basidiomycota</taxon>
        <taxon>Agaricomycotina</taxon>
        <taxon>Tremellomycetes</taxon>
        <taxon>Tremellales</taxon>
        <taxon>Cryptococcaceae</taxon>
        <taxon>Cryptococcus</taxon>
    </lineage>
</organism>
<evidence type="ECO:0000313" key="11">
    <source>
        <dbReference type="Proteomes" id="UP000094065"/>
    </source>
</evidence>
<evidence type="ECO:0000256" key="2">
    <source>
        <dbReference type="ARBA" id="ARBA00022723"/>
    </source>
</evidence>
<evidence type="ECO:0000256" key="1">
    <source>
        <dbReference type="ARBA" id="ARBA00004123"/>
    </source>
</evidence>
<evidence type="ECO:0000256" key="3">
    <source>
        <dbReference type="ARBA" id="ARBA00022833"/>
    </source>
</evidence>
<keyword evidence="7" id="KW-0539">Nucleus</keyword>
<feature type="region of interest" description="Disordered" evidence="8">
    <location>
        <begin position="105"/>
        <end position="131"/>
    </location>
</feature>
<evidence type="ECO:0000256" key="7">
    <source>
        <dbReference type="ARBA" id="ARBA00023242"/>
    </source>
</evidence>
<dbReference type="SUPFAM" id="SSF57701">
    <property type="entry name" value="Zn2/Cys6 DNA-binding domain"/>
    <property type="match status" value="1"/>
</dbReference>
<name>A0A1E3HNF8_9TREE</name>
<feature type="region of interest" description="Disordered" evidence="8">
    <location>
        <begin position="308"/>
        <end position="333"/>
    </location>
</feature>
<feature type="compositionally biased region" description="Basic and acidic residues" evidence="8">
    <location>
        <begin position="229"/>
        <end position="240"/>
    </location>
</feature>
<proteinExistence type="predicted"/>
<protein>
    <recommendedName>
        <fullName evidence="9">Zn(2)-C6 fungal-type domain-containing protein</fullName>
    </recommendedName>
</protein>
<dbReference type="RefSeq" id="XP_018993100.1">
    <property type="nucleotide sequence ID" value="XM_019139157.1"/>
</dbReference>
<keyword evidence="2" id="KW-0479">Metal-binding</keyword>
<feature type="domain" description="Zn(2)-C6 fungal-type" evidence="9">
    <location>
        <begin position="7"/>
        <end position="86"/>
    </location>
</feature>
<keyword evidence="5" id="KW-0238">DNA-binding</keyword>
<feature type="region of interest" description="Disordered" evidence="8">
    <location>
        <begin position="29"/>
        <end position="54"/>
    </location>
</feature>
<keyword evidence="6" id="KW-0804">Transcription</keyword>
<dbReference type="InterPro" id="IPR001138">
    <property type="entry name" value="Zn2Cys6_DnaBD"/>
</dbReference>
<dbReference type="PANTHER" id="PTHR31313:SF81">
    <property type="entry name" value="TY1 ENHANCER ACTIVATOR"/>
    <property type="match status" value="1"/>
</dbReference>
<dbReference type="Proteomes" id="UP000094065">
    <property type="component" value="Unassembled WGS sequence"/>
</dbReference>
<keyword evidence="3" id="KW-0862">Zinc</keyword>
<dbReference type="InterPro" id="IPR051615">
    <property type="entry name" value="Transcr_Regulatory_Elem"/>
</dbReference>
<reference evidence="10 11" key="1">
    <citation type="submission" date="2016-06" db="EMBL/GenBank/DDBJ databases">
        <title>Evolution of pathogenesis and genome organization in the Tremellales.</title>
        <authorList>
            <person name="Cuomo C."/>
            <person name="Litvintseva A."/>
            <person name="Heitman J."/>
            <person name="Chen Y."/>
            <person name="Sun S."/>
            <person name="Springer D."/>
            <person name="Dromer F."/>
            <person name="Young S."/>
            <person name="Zeng Q."/>
            <person name="Chapman S."/>
            <person name="Gujja S."/>
            <person name="Saif S."/>
            <person name="Birren B."/>
        </authorList>
    </citation>
    <scope>NUCLEOTIDE SEQUENCE [LARGE SCALE GENOMIC DNA]</scope>
    <source>
        <strain evidence="10 11">CBS 6039</strain>
    </source>
</reference>
<gene>
    <name evidence="10" type="ORF">L202_04978</name>
</gene>
<dbReference type="GO" id="GO:0003677">
    <property type="term" value="F:DNA binding"/>
    <property type="evidence" value="ECO:0007669"/>
    <property type="project" value="UniProtKB-KW"/>
</dbReference>
<feature type="compositionally biased region" description="Polar residues" evidence="8">
    <location>
        <begin position="951"/>
        <end position="965"/>
    </location>
</feature>
<dbReference type="EMBL" id="AWGJ01000007">
    <property type="protein sequence ID" value="ODN77864.1"/>
    <property type="molecule type" value="Genomic_DNA"/>
</dbReference>
<feature type="compositionally biased region" description="Low complexity" evidence="8">
    <location>
        <begin position="37"/>
        <end position="52"/>
    </location>
</feature>
<keyword evidence="11" id="KW-1185">Reference proteome</keyword>
<dbReference type="PANTHER" id="PTHR31313">
    <property type="entry name" value="TY1 ENHANCER ACTIVATOR"/>
    <property type="match status" value="1"/>
</dbReference>
<evidence type="ECO:0000256" key="4">
    <source>
        <dbReference type="ARBA" id="ARBA00023015"/>
    </source>
</evidence>
<dbReference type="InterPro" id="IPR036864">
    <property type="entry name" value="Zn2-C6_fun-type_DNA-bd_sf"/>
</dbReference>
<feature type="region of interest" description="Disordered" evidence="8">
    <location>
        <begin position="208"/>
        <end position="262"/>
    </location>
</feature>
<dbReference type="OrthoDB" id="39175at2759"/>
<dbReference type="GO" id="GO:0008270">
    <property type="term" value="F:zinc ion binding"/>
    <property type="evidence" value="ECO:0007669"/>
    <property type="project" value="InterPro"/>
</dbReference>
<dbReference type="Gene3D" id="4.10.240.10">
    <property type="entry name" value="Zn(2)-C6 fungal-type DNA-binding domain"/>
    <property type="match status" value="1"/>
</dbReference>
<sequence>MDQKKKRRQNVACDACKLRRVKCDLSVMLQPPAPADPSVLGSPQPSSSSAPSLADLVRRNPGVECTQCKNKGIRCSTAQILNPTRPNKGGRRIDEAKKAFGRDEVNQNHRQETDPLNGRVESSANNSFPRPQSDWAHSLLSTYGVFAPNNDTPPSHNALAFSEVSSLRATQADLDSQNSVLPGFATGTSAPDHNSLLSSYRSSAEPSWYDSSSRSASIPPMWQQPPQYHHSEPLVDHNATREASLPSEPRETGHNDYAQPTTITPFSGTGLISGVGLYPNGLGLFPHSLSGAFDHQARHHTVPLAEHPLPRAPHDSTHISRADQRSSSIERRDLSATQRGLRWGRADGVQESLADTALEVELSRHLIKTFFQAVHYFFPAISPEVFYLEWTRAGQRADAMSPDQEVLCAAIEAWGAQYSDSPIVLGLSSATSAPKVIDSNGTFAPASENRVSWGQARNGACNALLDRLRRLIDRNGIIRKPTIPGVQALTLCIELLFSSGETVKDNEVLMEAHMLETTILEQMRILNLLGEPDRCSPVVTDLRVPSIELRIKQMRLFWIQAIIDAFWAVESAANPRIAEDEFESAGQWVISIRKGMPGSSSCKGLSLFVLSQYRAAKAGRRVAIDLAVPNKKGVIGVQDFCRNVRSIWKEFESIIKDLNSQTPGILRKCHKGDLSGFSPLNYFTSVQIAGPFFLFHIHEIIKEQIEYVRKGGVSTDAVIKDPYEEPKPDTSRSKDAQSHLDTLEALQKDSLDNLLKTCRSHVKMLELLLATGILQTASVLLRVLVSLSKLLAETPTNEEGYPSSTPGGRGWTWKVKQREVGICVQALHQAGWAWAEAGQALEDIEKTMKKSAHVIAQLSTTERHDAPSHDDTAAAMGSEEREREEALKAVMKFWPPAPPVNSAFFVESPPSKCSTPAAASRDVTKKAGEDHTGQPSGVIQGDAFFPPLGSDTKSTPWDSTSARPT</sequence>
<evidence type="ECO:0000256" key="6">
    <source>
        <dbReference type="ARBA" id="ARBA00023163"/>
    </source>
</evidence>